<protein>
    <recommendedName>
        <fullName evidence="6">SDR family oxidoreductase</fullName>
    </recommendedName>
</protein>
<dbReference type="PANTHER" id="PTHR43639:SF1">
    <property type="entry name" value="SHORT-CHAIN DEHYDROGENASE_REDUCTASE FAMILY PROTEIN"/>
    <property type="match status" value="1"/>
</dbReference>
<evidence type="ECO:0008006" key="6">
    <source>
        <dbReference type="Google" id="ProtNLM"/>
    </source>
</evidence>
<dbReference type="InterPro" id="IPR002347">
    <property type="entry name" value="SDR_fam"/>
</dbReference>
<gene>
    <name evidence="4" type="ORF">GCM10022222_31810</name>
</gene>
<dbReference type="Gene3D" id="3.40.50.720">
    <property type="entry name" value="NAD(P)-binding Rossmann-like Domain"/>
    <property type="match status" value="1"/>
</dbReference>
<evidence type="ECO:0000313" key="4">
    <source>
        <dbReference type="EMBL" id="GAA3545800.1"/>
    </source>
</evidence>
<evidence type="ECO:0000256" key="1">
    <source>
        <dbReference type="ARBA" id="ARBA00006484"/>
    </source>
</evidence>
<keyword evidence="5" id="KW-1185">Reference proteome</keyword>
<dbReference type="InterPro" id="IPR036291">
    <property type="entry name" value="NAD(P)-bd_dom_sf"/>
</dbReference>
<dbReference type="PRINTS" id="PR00081">
    <property type="entry name" value="GDHRDH"/>
</dbReference>
<sequence length="333" mass="34662">MRLGAANVRRRLFLGALDRFGKIDVAVANAGVEIIDAPIPAATEEQFDRLFGINTKGTFFTLLEAAEHVADNGRIIHVGSSSTCGPYPGVGLYGSSKMACRYAVQVLALEVGAHGITVNTILPTVIEGAGVFTDIADDDPLKVSNQARPLGGRMDKPEDVADAAEYFANDLSSWVSGQHLLISGDDPPPGRSEYRHGAPTAPSRQYRRETATAATAFFEEVRPDCEKPGVGRSAVAGQAPAPPSTGTIAPVTIEARSLSSHAAASATSRGSAIRPIGVAALFASITPGVSLSHSSIISVAVPPGVMPFTRIPSGAQLTAADSVMLFNARFMAP</sequence>
<feature type="region of interest" description="Disordered" evidence="3">
    <location>
        <begin position="182"/>
        <end position="207"/>
    </location>
</feature>
<evidence type="ECO:0000313" key="5">
    <source>
        <dbReference type="Proteomes" id="UP001500689"/>
    </source>
</evidence>
<dbReference type="Pfam" id="PF13561">
    <property type="entry name" value="adh_short_C2"/>
    <property type="match status" value="1"/>
</dbReference>
<keyword evidence="2" id="KW-0560">Oxidoreductase</keyword>
<evidence type="ECO:0000256" key="2">
    <source>
        <dbReference type="ARBA" id="ARBA00023002"/>
    </source>
</evidence>
<accession>A0ABP6W951</accession>
<proteinExistence type="inferred from homology"/>
<comment type="similarity">
    <text evidence="1">Belongs to the short-chain dehydrogenases/reductases (SDR) family.</text>
</comment>
<name>A0ABP6W951_9PSEU</name>
<dbReference type="EMBL" id="BAAAZN010000006">
    <property type="protein sequence ID" value="GAA3545800.1"/>
    <property type="molecule type" value="Genomic_DNA"/>
</dbReference>
<comment type="caution">
    <text evidence="4">The sequence shown here is derived from an EMBL/GenBank/DDBJ whole genome shotgun (WGS) entry which is preliminary data.</text>
</comment>
<dbReference type="SUPFAM" id="SSF51735">
    <property type="entry name" value="NAD(P)-binding Rossmann-fold domains"/>
    <property type="match status" value="1"/>
</dbReference>
<dbReference type="Proteomes" id="UP001500689">
    <property type="component" value="Unassembled WGS sequence"/>
</dbReference>
<dbReference type="PANTHER" id="PTHR43639">
    <property type="entry name" value="OXIDOREDUCTASE, SHORT-CHAIN DEHYDROGENASE/REDUCTASE FAMILY (AFU_ORTHOLOGUE AFUA_5G02870)"/>
    <property type="match status" value="1"/>
</dbReference>
<organism evidence="4 5">
    <name type="scientific">Amycolatopsis ultiminotia</name>
    <dbReference type="NCBI Taxonomy" id="543629"/>
    <lineage>
        <taxon>Bacteria</taxon>
        <taxon>Bacillati</taxon>
        <taxon>Actinomycetota</taxon>
        <taxon>Actinomycetes</taxon>
        <taxon>Pseudonocardiales</taxon>
        <taxon>Pseudonocardiaceae</taxon>
        <taxon>Amycolatopsis</taxon>
    </lineage>
</organism>
<evidence type="ECO:0000256" key="3">
    <source>
        <dbReference type="SAM" id="MobiDB-lite"/>
    </source>
</evidence>
<reference evidence="5" key="1">
    <citation type="journal article" date="2019" name="Int. J. Syst. Evol. Microbiol.">
        <title>The Global Catalogue of Microorganisms (GCM) 10K type strain sequencing project: providing services to taxonomists for standard genome sequencing and annotation.</title>
        <authorList>
            <consortium name="The Broad Institute Genomics Platform"/>
            <consortium name="The Broad Institute Genome Sequencing Center for Infectious Disease"/>
            <person name="Wu L."/>
            <person name="Ma J."/>
        </authorList>
    </citation>
    <scope>NUCLEOTIDE SEQUENCE [LARGE SCALE GENOMIC DNA]</scope>
    <source>
        <strain evidence="5">JCM 16898</strain>
    </source>
</reference>